<dbReference type="Proteomes" id="UP000603457">
    <property type="component" value="Unassembled WGS sequence"/>
</dbReference>
<organism evidence="1 2">
    <name type="scientific">Nostoc spongiaeforme FACHB-130</name>
    <dbReference type="NCBI Taxonomy" id="1357510"/>
    <lineage>
        <taxon>Bacteria</taxon>
        <taxon>Bacillati</taxon>
        <taxon>Cyanobacteriota</taxon>
        <taxon>Cyanophyceae</taxon>
        <taxon>Nostocales</taxon>
        <taxon>Nostocaceae</taxon>
        <taxon>Nostoc</taxon>
    </lineage>
</organism>
<sequence length="72" mass="8185">MHQATEVAATKTKPLILAYSALGKCPDDSRTRLAYPCRRFFNSTLFMLVRVGGLCFYSRKFYSSGLRCKRSP</sequence>
<evidence type="ECO:0000313" key="2">
    <source>
        <dbReference type="Proteomes" id="UP000603457"/>
    </source>
</evidence>
<comment type="caution">
    <text evidence="1">The sequence shown here is derived from an EMBL/GenBank/DDBJ whole genome shotgun (WGS) entry which is preliminary data.</text>
</comment>
<keyword evidence="2" id="KW-1185">Reference proteome</keyword>
<reference evidence="1 2" key="1">
    <citation type="journal article" date="2020" name="ISME J.">
        <title>Comparative genomics reveals insights into cyanobacterial evolution and habitat adaptation.</title>
        <authorList>
            <person name="Chen M.Y."/>
            <person name="Teng W.K."/>
            <person name="Zhao L."/>
            <person name="Hu C.X."/>
            <person name="Zhou Y.K."/>
            <person name="Han B.P."/>
            <person name="Song L.R."/>
            <person name="Shu W.S."/>
        </authorList>
    </citation>
    <scope>NUCLEOTIDE SEQUENCE [LARGE SCALE GENOMIC DNA]</scope>
    <source>
        <strain evidence="1 2">FACHB-130</strain>
    </source>
</reference>
<proteinExistence type="predicted"/>
<protein>
    <submittedName>
        <fullName evidence="1">Uncharacterized protein</fullName>
    </submittedName>
</protein>
<gene>
    <name evidence="1" type="ORF">H6G74_26385</name>
</gene>
<dbReference type="EMBL" id="JACJTB010000051">
    <property type="protein sequence ID" value="MBD2597826.1"/>
    <property type="molecule type" value="Genomic_DNA"/>
</dbReference>
<evidence type="ECO:0000313" key="1">
    <source>
        <dbReference type="EMBL" id="MBD2597826.1"/>
    </source>
</evidence>
<accession>A0ABR8G3M5</accession>
<name>A0ABR8G3M5_9NOSO</name>